<name>A0A067PPW9_9AGAM</name>
<dbReference type="CDD" id="cd10170">
    <property type="entry name" value="ASKHA_NBD_HSP70"/>
    <property type="match status" value="1"/>
</dbReference>
<dbReference type="InterPro" id="IPR043129">
    <property type="entry name" value="ATPase_NBD"/>
</dbReference>
<dbReference type="PANTHER" id="PTHR14187:SF5">
    <property type="entry name" value="HEAT SHOCK 70 KDA PROTEIN 12A"/>
    <property type="match status" value="1"/>
</dbReference>
<proteinExistence type="predicted"/>
<dbReference type="EMBL" id="KL197740">
    <property type="protein sequence ID" value="KDQ52366.1"/>
    <property type="molecule type" value="Genomic_DNA"/>
</dbReference>
<sequence length="599" mass="66266">MVTTLSKIPKKEYDGTCRKLLLALDIGTTFSGVSYSILDPGTIPQARGVNSFPGQSEVGGDCKIPSVVLYNGDGTVRAVGSEVKLAKADLDEEEQDTVVEVRRFKLHLAPESMRSAWIDDASVPPLPLGKTAVDVVSDFLVYLYQCARKYIRASEPNGPAIMETIEDNIDFILSHPNGWRGQQQADMRRAAIKAGLIPETETGDSRLQFVTEGEASLHYCLDFVKDFGNIKVDSSVLIIDAGGGTIDCSAYKFTDLSPVSITEIAQPGCRLEGSESVTARAITFLKEKFKGSPYVADVAVIGNRFDETVKRTFKDSNKAQHVDFGRRSDHQPDLGITRGNLKLTGAEVESFFKPSLVAAIDEVKKQRDSAHPTHIQIAFMVGGFAANDWLFYQLREAMEQEGIKLFRPHLYTNKAVAHGSVSSYFDHFVTARITRETFGTIVATPFDPTNVTHILRKNQLYISPSGEALLPGAFQVIIKKGTVVTEDAEFSEYCVCTRHDPSTLDKLAAPITCYRGGKRDIEWVDDDIDNFNILGVVTADTSNLRYLLTPQIGMFGLPFYQVVFRIIFLCGKREMKAYICWKENGVEKRSPATIVYTAE</sequence>
<dbReference type="Proteomes" id="UP000027265">
    <property type="component" value="Unassembled WGS sequence"/>
</dbReference>
<dbReference type="STRING" id="933084.A0A067PPW9"/>
<dbReference type="PANTHER" id="PTHR14187">
    <property type="entry name" value="ALPHA KINASE/ELONGATION FACTOR 2 KINASE"/>
    <property type="match status" value="1"/>
</dbReference>
<dbReference type="SUPFAM" id="SSF53067">
    <property type="entry name" value="Actin-like ATPase domain"/>
    <property type="match status" value="2"/>
</dbReference>
<evidence type="ECO:0000313" key="1">
    <source>
        <dbReference type="EMBL" id="KDQ52366.1"/>
    </source>
</evidence>
<gene>
    <name evidence="1" type="ORF">JAAARDRAFT_198284</name>
</gene>
<evidence type="ECO:0008006" key="3">
    <source>
        <dbReference type="Google" id="ProtNLM"/>
    </source>
</evidence>
<dbReference type="OrthoDB" id="2963168at2759"/>
<dbReference type="Gene3D" id="3.90.640.10">
    <property type="entry name" value="Actin, Chain A, domain 4"/>
    <property type="match status" value="1"/>
</dbReference>
<dbReference type="Gene3D" id="3.30.420.40">
    <property type="match status" value="2"/>
</dbReference>
<accession>A0A067PPW9</accession>
<reference evidence="2" key="1">
    <citation type="journal article" date="2014" name="Proc. Natl. Acad. Sci. U.S.A.">
        <title>Extensive sampling of basidiomycete genomes demonstrates inadequacy of the white-rot/brown-rot paradigm for wood decay fungi.</title>
        <authorList>
            <person name="Riley R."/>
            <person name="Salamov A.A."/>
            <person name="Brown D.W."/>
            <person name="Nagy L.G."/>
            <person name="Floudas D."/>
            <person name="Held B.W."/>
            <person name="Levasseur A."/>
            <person name="Lombard V."/>
            <person name="Morin E."/>
            <person name="Otillar R."/>
            <person name="Lindquist E.A."/>
            <person name="Sun H."/>
            <person name="LaButti K.M."/>
            <person name="Schmutz J."/>
            <person name="Jabbour D."/>
            <person name="Luo H."/>
            <person name="Baker S.E."/>
            <person name="Pisabarro A.G."/>
            <person name="Walton J.D."/>
            <person name="Blanchette R.A."/>
            <person name="Henrissat B."/>
            <person name="Martin F."/>
            <person name="Cullen D."/>
            <person name="Hibbett D.S."/>
            <person name="Grigoriev I.V."/>
        </authorList>
    </citation>
    <scope>NUCLEOTIDE SEQUENCE [LARGE SCALE GENOMIC DNA]</scope>
    <source>
        <strain evidence="2">MUCL 33604</strain>
    </source>
</reference>
<dbReference type="AlphaFoldDB" id="A0A067PPW9"/>
<protein>
    <recommendedName>
        <fullName evidence="3">Actin-like ATPase domain-containing protein</fullName>
    </recommendedName>
</protein>
<keyword evidence="2" id="KW-1185">Reference proteome</keyword>
<organism evidence="1 2">
    <name type="scientific">Jaapia argillacea MUCL 33604</name>
    <dbReference type="NCBI Taxonomy" id="933084"/>
    <lineage>
        <taxon>Eukaryota</taxon>
        <taxon>Fungi</taxon>
        <taxon>Dikarya</taxon>
        <taxon>Basidiomycota</taxon>
        <taxon>Agaricomycotina</taxon>
        <taxon>Agaricomycetes</taxon>
        <taxon>Agaricomycetidae</taxon>
        <taxon>Jaapiales</taxon>
        <taxon>Jaapiaceae</taxon>
        <taxon>Jaapia</taxon>
    </lineage>
</organism>
<evidence type="ECO:0000313" key="2">
    <source>
        <dbReference type="Proteomes" id="UP000027265"/>
    </source>
</evidence>
<dbReference type="HOGENOM" id="CLU_009958_4_2_1"/>
<dbReference type="InParanoid" id="A0A067PPW9"/>